<protein>
    <submittedName>
        <fullName evidence="1">13744_t:CDS:1</fullName>
    </submittedName>
</protein>
<feature type="non-terminal residue" evidence="1">
    <location>
        <position position="57"/>
    </location>
</feature>
<dbReference type="EMBL" id="CAJVPY010067720">
    <property type="protein sequence ID" value="CAG8826250.1"/>
    <property type="molecule type" value="Genomic_DNA"/>
</dbReference>
<dbReference type="Proteomes" id="UP000789405">
    <property type="component" value="Unassembled WGS sequence"/>
</dbReference>
<organism evidence="1 2">
    <name type="scientific">Dentiscutata erythropus</name>
    <dbReference type="NCBI Taxonomy" id="1348616"/>
    <lineage>
        <taxon>Eukaryota</taxon>
        <taxon>Fungi</taxon>
        <taxon>Fungi incertae sedis</taxon>
        <taxon>Mucoromycota</taxon>
        <taxon>Glomeromycotina</taxon>
        <taxon>Glomeromycetes</taxon>
        <taxon>Diversisporales</taxon>
        <taxon>Gigasporaceae</taxon>
        <taxon>Dentiscutata</taxon>
    </lineage>
</organism>
<comment type="caution">
    <text evidence="1">The sequence shown here is derived from an EMBL/GenBank/DDBJ whole genome shotgun (WGS) entry which is preliminary data.</text>
</comment>
<evidence type="ECO:0000313" key="1">
    <source>
        <dbReference type="EMBL" id="CAG8826250.1"/>
    </source>
</evidence>
<accession>A0A9N9KFQ3</accession>
<sequence length="57" mass="6568">MPPKHIKYDNSHNSYCDQICTPYIDNYVHRTINSSDLIFAGLKVIGQNFIVVDRIAK</sequence>
<reference evidence="1" key="1">
    <citation type="submission" date="2021-06" db="EMBL/GenBank/DDBJ databases">
        <authorList>
            <person name="Kallberg Y."/>
            <person name="Tangrot J."/>
            <person name="Rosling A."/>
        </authorList>
    </citation>
    <scope>NUCLEOTIDE SEQUENCE</scope>
    <source>
        <strain evidence="1">MA453B</strain>
    </source>
</reference>
<proteinExistence type="predicted"/>
<name>A0A9N9KFQ3_9GLOM</name>
<dbReference type="AlphaFoldDB" id="A0A9N9KFQ3"/>
<keyword evidence="2" id="KW-1185">Reference proteome</keyword>
<gene>
    <name evidence="1" type="ORF">DERYTH_LOCUS28047</name>
</gene>
<evidence type="ECO:0000313" key="2">
    <source>
        <dbReference type="Proteomes" id="UP000789405"/>
    </source>
</evidence>